<evidence type="ECO:0000256" key="3">
    <source>
        <dbReference type="ARBA" id="ARBA00022722"/>
    </source>
</evidence>
<evidence type="ECO:0000256" key="1">
    <source>
        <dbReference type="ARBA" id="ARBA00000851"/>
    </source>
</evidence>
<keyword evidence="5 10" id="KW-0680">Restriction system</keyword>
<dbReference type="Gene3D" id="3.40.50.300">
    <property type="entry name" value="P-loop containing nucleotide triphosphate hydrolases"/>
    <property type="match status" value="2"/>
</dbReference>
<dbReference type="PANTHER" id="PTHR30195:SF15">
    <property type="entry name" value="TYPE I RESTRICTION ENZYME HINDI ENDONUCLEASE SUBUNIT"/>
    <property type="match status" value="1"/>
</dbReference>
<reference evidence="12 13" key="1">
    <citation type="submission" date="2014-11" db="EMBL/GenBank/DDBJ databases">
        <title>Whole genome shotgun sequence of Sphingomonas parapaucimobilis NBRC 15100.</title>
        <authorList>
            <person name="Katano-Makiyama Y."/>
            <person name="Hosoyama A."/>
            <person name="Hashimoto M."/>
            <person name="Hosoyama Y."/>
            <person name="Noguchi M."/>
            <person name="Numata M."/>
            <person name="Tsuchikane K."/>
            <person name="Hirakata S."/>
            <person name="Uohara A."/>
            <person name="Shimodaira J."/>
            <person name="Ohji S."/>
            <person name="Ichikawa N."/>
            <person name="Kimura A."/>
            <person name="Yamazoe A."/>
            <person name="Fujita N."/>
        </authorList>
    </citation>
    <scope>NUCLEOTIDE SEQUENCE [LARGE SCALE GENOMIC DNA]</scope>
    <source>
        <strain evidence="12 13">NBRC 15100</strain>
    </source>
</reference>
<dbReference type="SUPFAM" id="SSF52540">
    <property type="entry name" value="P-loop containing nucleoside triphosphate hydrolases"/>
    <property type="match status" value="1"/>
</dbReference>
<dbReference type="GO" id="GO:0005524">
    <property type="term" value="F:ATP binding"/>
    <property type="evidence" value="ECO:0007669"/>
    <property type="project" value="UniProtKB-KW"/>
</dbReference>
<dbReference type="CDD" id="cd18800">
    <property type="entry name" value="SF2_C_EcoR124I-like"/>
    <property type="match status" value="1"/>
</dbReference>
<dbReference type="GO" id="GO:0003677">
    <property type="term" value="F:DNA binding"/>
    <property type="evidence" value="ECO:0007669"/>
    <property type="project" value="UniProtKB-KW"/>
</dbReference>
<evidence type="ECO:0000313" key="13">
    <source>
        <dbReference type="Proteomes" id="UP000032305"/>
    </source>
</evidence>
<dbReference type="CDD" id="cd22332">
    <property type="entry name" value="HsdR_N"/>
    <property type="match status" value="1"/>
</dbReference>
<evidence type="ECO:0000256" key="5">
    <source>
        <dbReference type="ARBA" id="ARBA00022747"/>
    </source>
</evidence>
<keyword evidence="4 10" id="KW-0547">Nucleotide-binding</keyword>
<evidence type="ECO:0000256" key="4">
    <source>
        <dbReference type="ARBA" id="ARBA00022741"/>
    </source>
</evidence>
<dbReference type="Pfam" id="PF04313">
    <property type="entry name" value="HSDR_N"/>
    <property type="match status" value="1"/>
</dbReference>
<evidence type="ECO:0000256" key="6">
    <source>
        <dbReference type="ARBA" id="ARBA00022759"/>
    </source>
</evidence>
<dbReference type="InterPro" id="IPR027417">
    <property type="entry name" value="P-loop_NTPase"/>
</dbReference>
<dbReference type="NCBIfam" id="TIGR00348">
    <property type="entry name" value="hsdR"/>
    <property type="match status" value="1"/>
</dbReference>
<dbReference type="Pfam" id="PF22679">
    <property type="entry name" value="T1R_D3-like"/>
    <property type="match status" value="1"/>
</dbReference>
<comment type="catalytic activity">
    <reaction evidence="1 10">
        <text>Endonucleolytic cleavage of DNA to give random double-stranded fragments with terminal 5'-phosphates, ATP is simultaneously hydrolyzed.</text>
        <dbReference type="EC" id="3.1.21.3"/>
    </reaction>
</comment>
<dbReference type="EC" id="3.1.21.3" evidence="10"/>
<dbReference type="InterPro" id="IPR007409">
    <property type="entry name" value="Restrct_endonuc_type1_HsdR_N"/>
</dbReference>
<comment type="function">
    <text evidence="10">Subunit R is required for both nuclease and ATPase activities, but not for modification.</text>
</comment>
<protein>
    <recommendedName>
        <fullName evidence="10">Type I restriction enzyme endonuclease subunit</fullName>
        <shortName evidence="10">R protein</shortName>
        <ecNumber evidence="10">3.1.21.3</ecNumber>
    </recommendedName>
</protein>
<keyword evidence="7 10" id="KW-0378">Hydrolase</keyword>
<name>A0A0A1WB56_9SPHN</name>
<evidence type="ECO:0000256" key="9">
    <source>
        <dbReference type="ARBA" id="ARBA00023125"/>
    </source>
</evidence>
<gene>
    <name evidence="12" type="primary">hsdR</name>
    <name evidence="12" type="ORF">SP5_097_00370</name>
</gene>
<keyword evidence="8 10" id="KW-0067">ATP-binding</keyword>
<comment type="subunit">
    <text evidence="10">The type I restriction/modification system is composed of three polypeptides R, M and S.</text>
</comment>
<dbReference type="GO" id="GO:0009307">
    <property type="term" value="P:DNA restriction-modification system"/>
    <property type="evidence" value="ECO:0007669"/>
    <property type="project" value="UniProtKB-KW"/>
</dbReference>
<evidence type="ECO:0000256" key="7">
    <source>
        <dbReference type="ARBA" id="ARBA00022801"/>
    </source>
</evidence>
<evidence type="ECO:0000256" key="2">
    <source>
        <dbReference type="ARBA" id="ARBA00008598"/>
    </source>
</evidence>
<dbReference type="InterPro" id="IPR055180">
    <property type="entry name" value="HsdR_RecA-like_helicase_dom_2"/>
</dbReference>
<dbReference type="SMART" id="SM00487">
    <property type="entry name" value="DEXDc"/>
    <property type="match status" value="1"/>
</dbReference>
<proteinExistence type="inferred from homology"/>
<dbReference type="OrthoDB" id="9758243at2"/>
<dbReference type="InterPro" id="IPR051268">
    <property type="entry name" value="Type-I_R_enzyme_R_subunit"/>
</dbReference>
<dbReference type="EMBL" id="BBPI01000097">
    <property type="protein sequence ID" value="GAM02695.1"/>
    <property type="molecule type" value="Genomic_DNA"/>
</dbReference>
<dbReference type="GO" id="GO:0009035">
    <property type="term" value="F:type I site-specific deoxyribonuclease activity"/>
    <property type="evidence" value="ECO:0007669"/>
    <property type="project" value="UniProtKB-EC"/>
</dbReference>
<comment type="caution">
    <text evidence="12">The sequence shown here is derived from an EMBL/GenBank/DDBJ whole genome shotgun (WGS) entry which is preliminary data.</text>
</comment>
<dbReference type="RefSeq" id="WP_042490822.1">
    <property type="nucleotide sequence ID" value="NZ_BBPI01000097.1"/>
</dbReference>
<dbReference type="PANTHER" id="PTHR30195">
    <property type="entry name" value="TYPE I SITE-SPECIFIC DEOXYRIBONUCLEASE PROTEIN SUBUNIT M AND R"/>
    <property type="match status" value="1"/>
</dbReference>
<keyword evidence="13" id="KW-1185">Reference proteome</keyword>
<keyword evidence="6" id="KW-0255">Endonuclease</keyword>
<dbReference type="InterPro" id="IPR014001">
    <property type="entry name" value="Helicase_ATP-bd"/>
</dbReference>
<keyword evidence="9 10" id="KW-0238">DNA-binding</keyword>
<sequence>MNAPDFATSEAGGVQLQALHTLANLGWRYLTRVEGEAQRRGRLAETLLDDVLAERLRALNPLRQGNARHALPDEAAKEAIGRLRRAVADRGKGLLGGNAAVTDLLRLGTSVDVTLPNERGEMRAQGRQLRFVDWDAPEKNVLHMTAEFPVQREGAADTRRPDIVLFVNGVPLVVIEVKASSVATDQGISQQLRNQNADEIPRLFASAQLLIAANAADPRYATTGTPAQFWALWREQEVGEAQMHRVVNAGLAPPTASAIFADFSPHRGRHERMMEAGGGRQPTALDRLLVSLCSPERLLDVVRHYTLFDAGEKKVPRYQQFFGVRRTIERLRTRDDAGRRRGGVIWHTQGSGKSLTMVMLAGEIIRAVPTARLLLVTDRTDLDIQIGDTFKATGKRVVQAGSGADLGKLIRDKADIVTTLIHKFRSLVERGGLRDDDPDVFLLVDESHRSQTVKDDESLHRQMRTVFPAACYIGFTGTPLLKRERSTFTTFGGLIHSYKIDEAVRDKAVVPLLYEGRHVEMDVEQDGLDRWFDRVTKGLTNEQKADLKRRMGRTNEVLGAAPWLKEVAFDVSEDFARNWKDTPFRGQLVARGKREAVLLKQLIEGFGDVTAEVVISDIDDREGHEEVGEEDDLVRAHLKRAKALQGDLKTFERYVIDRFKKGTGADLLIVVDKLLTGFDAPRNRVLYLAKPLREHGLLQAIARVNRLYQDDEAEKTHGHIVDYAGVLGELDRAMTSYQAFADYDEGDVAQALVAIREETERLPDTHSALLDLFKGIANTADQEAYERYLADELIRRDFYGRLRAFAGALQAAFTSQDWVERTSERAICGYKEDLKRHEALRRAVARRYADAANDYDAREYQARIRKLLDQHITATGMVELVGPVDIFDESTFKAAVEEATGGSASVADAIASATARTITERMEEDPIRFQRFSAIVAQAIEEFRAGRLCEADYLARVTAVRDEIVGAKVADDLPDVVRGDDFAAAVWRLLRETLAPIARSDLDEVAAEAALAIAILVRAECRVGWQDDAGPQNVMRAGIDDYLYAEVKGQRGLWALDAAGMDRIADGVISIARRQLAR</sequence>
<evidence type="ECO:0000256" key="8">
    <source>
        <dbReference type="ARBA" id="ARBA00022840"/>
    </source>
</evidence>
<dbReference type="PROSITE" id="PS51192">
    <property type="entry name" value="HELICASE_ATP_BIND_1"/>
    <property type="match status" value="1"/>
</dbReference>
<accession>A0A0A1WB56</accession>
<dbReference type="AlphaFoldDB" id="A0A0A1WB56"/>
<dbReference type="InterPro" id="IPR040980">
    <property type="entry name" value="SWI2_SNF2"/>
</dbReference>
<dbReference type="Pfam" id="PF18766">
    <property type="entry name" value="SWI2_SNF2"/>
    <property type="match status" value="1"/>
</dbReference>
<comment type="similarity">
    <text evidence="2 10">Belongs to the HsdR family.</text>
</comment>
<keyword evidence="3" id="KW-0540">Nuclease</keyword>
<dbReference type="Gene3D" id="3.90.1570.50">
    <property type="match status" value="1"/>
</dbReference>
<dbReference type="Proteomes" id="UP000032305">
    <property type="component" value="Unassembled WGS sequence"/>
</dbReference>
<dbReference type="InterPro" id="IPR004473">
    <property type="entry name" value="Restrct_endonuc_typeI_HsdR"/>
</dbReference>
<organism evidence="12 13">
    <name type="scientific">Sphingomonas parapaucimobilis NBRC 15100</name>
    <dbReference type="NCBI Taxonomy" id="1219049"/>
    <lineage>
        <taxon>Bacteria</taxon>
        <taxon>Pseudomonadati</taxon>
        <taxon>Pseudomonadota</taxon>
        <taxon>Alphaproteobacteria</taxon>
        <taxon>Sphingomonadales</taxon>
        <taxon>Sphingomonadaceae</taxon>
        <taxon>Sphingomonas</taxon>
    </lineage>
</organism>
<evidence type="ECO:0000313" key="12">
    <source>
        <dbReference type="EMBL" id="GAM02695.1"/>
    </source>
</evidence>
<evidence type="ECO:0000259" key="11">
    <source>
        <dbReference type="PROSITE" id="PS51192"/>
    </source>
</evidence>
<dbReference type="eggNOG" id="COG0610">
    <property type="taxonomic scope" value="Bacteria"/>
</dbReference>
<feature type="domain" description="Helicase ATP-binding" evidence="11">
    <location>
        <begin position="334"/>
        <end position="497"/>
    </location>
</feature>
<dbReference type="CDD" id="cd18030">
    <property type="entry name" value="DEXHc_RE_I_HsdR"/>
    <property type="match status" value="1"/>
</dbReference>
<evidence type="ECO:0000256" key="10">
    <source>
        <dbReference type="RuleBase" id="RU364115"/>
    </source>
</evidence>